<dbReference type="GO" id="GO:0005634">
    <property type="term" value="C:nucleus"/>
    <property type="evidence" value="ECO:0007669"/>
    <property type="project" value="TreeGrafter"/>
</dbReference>
<accession>A0A4D9D2N3</accession>
<proteinExistence type="predicted"/>
<reference evidence="2 3" key="1">
    <citation type="submission" date="2019-01" db="EMBL/GenBank/DDBJ databases">
        <title>Nuclear Genome Assembly of the Microalgal Biofuel strain Nannochloropsis salina CCMP1776.</title>
        <authorList>
            <person name="Hovde B."/>
        </authorList>
    </citation>
    <scope>NUCLEOTIDE SEQUENCE [LARGE SCALE GENOMIC DNA]</scope>
    <source>
        <strain evidence="2 3">CCMP1776</strain>
    </source>
</reference>
<gene>
    <name evidence="2" type="ORF">NSK_002821</name>
</gene>
<keyword evidence="3" id="KW-1185">Reference proteome</keyword>
<feature type="region of interest" description="Disordered" evidence="1">
    <location>
        <begin position="157"/>
        <end position="187"/>
    </location>
</feature>
<organism evidence="2 3">
    <name type="scientific">Nannochloropsis salina CCMP1776</name>
    <dbReference type="NCBI Taxonomy" id="1027361"/>
    <lineage>
        <taxon>Eukaryota</taxon>
        <taxon>Sar</taxon>
        <taxon>Stramenopiles</taxon>
        <taxon>Ochrophyta</taxon>
        <taxon>Eustigmatophyceae</taxon>
        <taxon>Eustigmatales</taxon>
        <taxon>Monodopsidaceae</taxon>
        <taxon>Microchloropsis</taxon>
        <taxon>Microchloropsis salina</taxon>
    </lineage>
</organism>
<feature type="compositionally biased region" description="Acidic residues" evidence="1">
    <location>
        <begin position="1"/>
        <end position="27"/>
    </location>
</feature>
<evidence type="ECO:0000313" key="2">
    <source>
        <dbReference type="EMBL" id="TFJ86001.1"/>
    </source>
</evidence>
<dbReference type="PANTHER" id="PTHR24030">
    <property type="entry name" value="PROTEIN CMSS1"/>
    <property type="match status" value="1"/>
</dbReference>
<dbReference type="GO" id="GO:0030686">
    <property type="term" value="C:90S preribosome"/>
    <property type="evidence" value="ECO:0007669"/>
    <property type="project" value="TreeGrafter"/>
</dbReference>
<feature type="compositionally biased region" description="Basic residues" evidence="1">
    <location>
        <begin position="97"/>
        <end position="108"/>
    </location>
</feature>
<dbReference type="InterPro" id="IPR032704">
    <property type="entry name" value="Cms1"/>
</dbReference>
<dbReference type="EMBL" id="SDOX01000010">
    <property type="protein sequence ID" value="TFJ86001.1"/>
    <property type="molecule type" value="Genomic_DNA"/>
</dbReference>
<comment type="caution">
    <text evidence="2">The sequence shown here is derived from an EMBL/GenBank/DDBJ whole genome shotgun (WGS) entry which is preliminary data.</text>
</comment>
<name>A0A4D9D2N3_9STRA</name>
<feature type="region of interest" description="Disordered" evidence="1">
    <location>
        <begin position="1"/>
        <end position="111"/>
    </location>
</feature>
<evidence type="ECO:0000313" key="3">
    <source>
        <dbReference type="Proteomes" id="UP000355283"/>
    </source>
</evidence>
<dbReference type="Pfam" id="PF14617">
    <property type="entry name" value="CMS1"/>
    <property type="match status" value="1"/>
</dbReference>
<dbReference type="Proteomes" id="UP000355283">
    <property type="component" value="Unassembled WGS sequence"/>
</dbReference>
<evidence type="ECO:0000256" key="1">
    <source>
        <dbReference type="SAM" id="MobiDB-lite"/>
    </source>
</evidence>
<dbReference type="Gene3D" id="3.40.50.300">
    <property type="entry name" value="P-loop containing nucleotide triphosphate hydrolases"/>
    <property type="match status" value="1"/>
</dbReference>
<dbReference type="InterPro" id="IPR027417">
    <property type="entry name" value="P-loop_NTPase"/>
</dbReference>
<dbReference type="AlphaFoldDB" id="A0A4D9D2N3"/>
<sequence length="347" mass="38009">MGDALDDNIEAYDMEADAEGLQGDEFEPAPSNNDEMETLDTQSDQELAKGTKRAASRHSKSGLPVKKHLREEVKEGEDEGGAVDEVGEETAGEASDKKKKKKKRKRKPQLMETTPSLVTAEALSSYLWKRYVSLLSISPLDADANLFPPDCFALPVSSSMPSASTPGRKRKSRPLPRSQPAQPTAEGGANVTEFLQSAFPQLQMIATDKSQREKGMPFVVLLSSSAVRANELAKDLRIKLRNLKTAKLFAKHLKVPAQVEVLQSEFHALAVGTPNRLSKLLEMGALSLDRCRLVVLDTSFKDSKGFDLLHLPGLAADTAVFLRDHVLKAMAARSSSEARDRLRLALF</sequence>
<protein>
    <submittedName>
        <fullName evidence="2">Uncharacterized protein</fullName>
    </submittedName>
</protein>
<dbReference type="OrthoDB" id="1929311at2759"/>
<feature type="compositionally biased region" description="Basic residues" evidence="1">
    <location>
        <begin position="50"/>
        <end position="68"/>
    </location>
</feature>
<feature type="compositionally biased region" description="Acidic residues" evidence="1">
    <location>
        <begin position="74"/>
        <end position="91"/>
    </location>
</feature>
<dbReference type="PANTHER" id="PTHR24030:SF0">
    <property type="entry name" value="PROTEIN CMSS1"/>
    <property type="match status" value="1"/>
</dbReference>